<dbReference type="PROSITE" id="PS00237">
    <property type="entry name" value="G_PROTEIN_RECEP_F1_1"/>
    <property type="match status" value="1"/>
</dbReference>
<dbReference type="Gene3D" id="1.20.1070.10">
    <property type="entry name" value="Rhodopsin 7-helix transmembrane proteins"/>
    <property type="match status" value="1"/>
</dbReference>
<keyword evidence="5 14" id="KW-0552">Olfaction</keyword>
<evidence type="ECO:0000256" key="8">
    <source>
        <dbReference type="ARBA" id="ARBA00023136"/>
    </source>
</evidence>
<dbReference type="AlphaFoldDB" id="A0A4W6BKS7"/>
<protein>
    <recommendedName>
        <fullName evidence="14">Olfactory receptor</fullName>
    </recommendedName>
</protein>
<keyword evidence="9" id="KW-1015">Disulfide bond</keyword>
<feature type="transmembrane region" description="Helical" evidence="14">
    <location>
        <begin position="56"/>
        <end position="76"/>
    </location>
</feature>
<feature type="transmembrane region" description="Helical" evidence="14">
    <location>
        <begin position="269"/>
        <end position="289"/>
    </location>
</feature>
<accession>A0A4W6BKS7</accession>
<sequence>MDDELNITYITLDGHVEVHKYRYLYFVIMLTVYILIICCNFTIVCLIWIHNNLHEPMYIFIAALLINSVLFSTNIYPKLLIDFMSEKQIISYSTCLFQFFLFHSLGSSEFLLLAVMAYDRYVSICKPLQYPTIMTKTTVSIFLCSAWVVPTCHIAVLVIMSVDMKLCNLTLRGIFCNNSIYNLHCVSSRVRSIFGVITVIITALFPLLFILFTYTRILIISYQSCRNVRKKAAQTCLPHLLVLISFSCLCAYDIIIVRLGSEFPKTARLIITLQVILYHPLFNPIIYGLKMKEISKHLKKLFCQTKVM</sequence>
<dbReference type="Ensembl" id="ENSLCAT00010001238.1">
    <property type="protein sequence ID" value="ENSLCAP00010001179.1"/>
    <property type="gene ID" value="ENSLCAG00010000729.1"/>
</dbReference>
<reference evidence="16" key="2">
    <citation type="submission" date="2025-08" db="UniProtKB">
        <authorList>
            <consortium name="Ensembl"/>
        </authorList>
    </citation>
    <scope>IDENTIFICATION</scope>
</reference>
<evidence type="ECO:0000313" key="16">
    <source>
        <dbReference type="Ensembl" id="ENSLCAP00010001179.1"/>
    </source>
</evidence>
<keyword evidence="10 13" id="KW-0675">Receptor</keyword>
<keyword evidence="7 13" id="KW-0297">G-protein coupled receptor</keyword>
<evidence type="ECO:0000256" key="3">
    <source>
        <dbReference type="ARBA" id="ARBA00022606"/>
    </source>
</evidence>
<reference evidence="17" key="1">
    <citation type="submission" date="2015-09" db="EMBL/GenBank/DDBJ databases">
        <authorList>
            <person name="Sai Rama Sridatta P."/>
        </authorList>
    </citation>
    <scope>NUCLEOTIDE SEQUENCE [LARGE SCALE GENOMIC DNA]</scope>
</reference>
<evidence type="ECO:0000256" key="12">
    <source>
        <dbReference type="ARBA" id="ARBA00023224"/>
    </source>
</evidence>
<dbReference type="FunFam" id="1.20.1070.10:FF:000024">
    <property type="entry name" value="Olfactory receptor"/>
    <property type="match status" value="1"/>
</dbReference>
<dbReference type="InterPro" id="IPR000725">
    <property type="entry name" value="Olfact_rcpt"/>
</dbReference>
<keyword evidence="4 13" id="KW-0812">Transmembrane</keyword>
<reference evidence="16" key="3">
    <citation type="submission" date="2025-09" db="UniProtKB">
        <authorList>
            <consortium name="Ensembl"/>
        </authorList>
    </citation>
    <scope>IDENTIFICATION</scope>
</reference>
<dbReference type="PANTHER" id="PTHR26451:SF847">
    <property type="entry name" value="ODORANT RECEPTOR-RELATED"/>
    <property type="match status" value="1"/>
</dbReference>
<evidence type="ECO:0000259" key="15">
    <source>
        <dbReference type="PROSITE" id="PS50262"/>
    </source>
</evidence>
<proteinExistence type="inferred from homology"/>
<dbReference type="SUPFAM" id="SSF81321">
    <property type="entry name" value="Family A G protein-coupled receptor-like"/>
    <property type="match status" value="1"/>
</dbReference>
<evidence type="ECO:0000256" key="11">
    <source>
        <dbReference type="ARBA" id="ARBA00023180"/>
    </source>
</evidence>
<keyword evidence="12 13" id="KW-0807">Transducer</keyword>
<organism evidence="16 17">
    <name type="scientific">Lates calcarifer</name>
    <name type="common">Barramundi</name>
    <name type="synonym">Holocentrus calcarifer</name>
    <dbReference type="NCBI Taxonomy" id="8187"/>
    <lineage>
        <taxon>Eukaryota</taxon>
        <taxon>Metazoa</taxon>
        <taxon>Chordata</taxon>
        <taxon>Craniata</taxon>
        <taxon>Vertebrata</taxon>
        <taxon>Euteleostomi</taxon>
        <taxon>Actinopterygii</taxon>
        <taxon>Neopterygii</taxon>
        <taxon>Teleostei</taxon>
        <taxon>Neoteleostei</taxon>
        <taxon>Acanthomorphata</taxon>
        <taxon>Carangaria</taxon>
        <taxon>Carangaria incertae sedis</taxon>
        <taxon>Centropomidae</taxon>
        <taxon>Lates</taxon>
    </lineage>
</organism>
<feature type="transmembrane region" description="Helical" evidence="14">
    <location>
        <begin position="193"/>
        <end position="215"/>
    </location>
</feature>
<evidence type="ECO:0000256" key="10">
    <source>
        <dbReference type="ARBA" id="ARBA00023170"/>
    </source>
</evidence>
<dbReference type="InterPro" id="IPR000276">
    <property type="entry name" value="GPCR_Rhodpsn"/>
</dbReference>
<dbReference type="GO" id="GO:0004984">
    <property type="term" value="F:olfactory receptor activity"/>
    <property type="evidence" value="ECO:0007669"/>
    <property type="project" value="InterPro"/>
</dbReference>
<dbReference type="GO" id="GO:0005549">
    <property type="term" value="F:odorant binding"/>
    <property type="evidence" value="ECO:0007669"/>
    <property type="project" value="TreeGrafter"/>
</dbReference>
<evidence type="ECO:0000313" key="17">
    <source>
        <dbReference type="Proteomes" id="UP000314980"/>
    </source>
</evidence>
<evidence type="ECO:0000256" key="9">
    <source>
        <dbReference type="ARBA" id="ARBA00023157"/>
    </source>
</evidence>
<dbReference type="GO" id="GO:0005886">
    <property type="term" value="C:plasma membrane"/>
    <property type="evidence" value="ECO:0007669"/>
    <property type="project" value="UniProtKB-SubCell"/>
</dbReference>
<keyword evidence="2 14" id="KW-1003">Cell membrane</keyword>
<dbReference type="GO" id="GO:0004930">
    <property type="term" value="F:G protein-coupled receptor activity"/>
    <property type="evidence" value="ECO:0007669"/>
    <property type="project" value="UniProtKB-KW"/>
</dbReference>
<feature type="domain" description="G-protein coupled receptors family 1 profile" evidence="15">
    <location>
        <begin position="39"/>
        <end position="287"/>
    </location>
</feature>
<keyword evidence="3 14" id="KW-0716">Sensory transduction</keyword>
<keyword evidence="11" id="KW-0325">Glycoprotein</keyword>
<dbReference type="InterPro" id="IPR052921">
    <property type="entry name" value="GPCR1_Superfamily_Member"/>
</dbReference>
<evidence type="ECO:0000256" key="4">
    <source>
        <dbReference type="ARBA" id="ARBA00022692"/>
    </source>
</evidence>
<feature type="transmembrane region" description="Helical" evidence="14">
    <location>
        <begin position="96"/>
        <end position="118"/>
    </location>
</feature>
<dbReference type="PROSITE" id="PS50262">
    <property type="entry name" value="G_PROTEIN_RECEP_F1_2"/>
    <property type="match status" value="1"/>
</dbReference>
<dbReference type="InParanoid" id="A0A4W6BKS7"/>
<dbReference type="Proteomes" id="UP000314980">
    <property type="component" value="Unassembled WGS sequence"/>
</dbReference>
<name>A0A4W6BKS7_LATCA</name>
<dbReference type="PANTHER" id="PTHR26451">
    <property type="entry name" value="G_PROTEIN_RECEP_F1_2 DOMAIN-CONTAINING PROTEIN"/>
    <property type="match status" value="1"/>
</dbReference>
<feature type="transmembrane region" description="Helical" evidence="14">
    <location>
        <begin position="236"/>
        <end position="257"/>
    </location>
</feature>
<keyword evidence="17" id="KW-1185">Reference proteome</keyword>
<evidence type="ECO:0000256" key="14">
    <source>
        <dbReference type="RuleBase" id="RU363047"/>
    </source>
</evidence>
<evidence type="ECO:0000256" key="2">
    <source>
        <dbReference type="ARBA" id="ARBA00022475"/>
    </source>
</evidence>
<evidence type="ECO:0000256" key="1">
    <source>
        <dbReference type="ARBA" id="ARBA00004651"/>
    </source>
</evidence>
<dbReference type="PRINTS" id="PR00245">
    <property type="entry name" value="OLFACTORYR"/>
</dbReference>
<dbReference type="Pfam" id="PF13853">
    <property type="entry name" value="7tm_4"/>
    <property type="match status" value="1"/>
</dbReference>
<dbReference type="PRINTS" id="PR00237">
    <property type="entry name" value="GPCRRHODOPSN"/>
</dbReference>
<dbReference type="GeneTree" id="ENSGT01030000234640"/>
<feature type="transmembrane region" description="Helical" evidence="14">
    <location>
        <begin position="139"/>
        <end position="162"/>
    </location>
</feature>
<evidence type="ECO:0000256" key="7">
    <source>
        <dbReference type="ARBA" id="ARBA00023040"/>
    </source>
</evidence>
<evidence type="ECO:0000256" key="6">
    <source>
        <dbReference type="ARBA" id="ARBA00022989"/>
    </source>
</evidence>
<comment type="subcellular location">
    <subcellularLocation>
        <location evidence="1 14">Cell membrane</location>
        <topology evidence="1 14">Multi-pass membrane protein</topology>
    </subcellularLocation>
</comment>
<comment type="similarity">
    <text evidence="13">Belongs to the G-protein coupled receptor 1 family.</text>
</comment>
<feature type="transmembrane region" description="Helical" evidence="14">
    <location>
        <begin position="23"/>
        <end position="49"/>
    </location>
</feature>
<dbReference type="InterPro" id="IPR017452">
    <property type="entry name" value="GPCR_Rhodpsn_7TM"/>
</dbReference>
<keyword evidence="8 14" id="KW-0472">Membrane</keyword>
<keyword evidence="6 14" id="KW-1133">Transmembrane helix</keyword>
<evidence type="ECO:0000256" key="5">
    <source>
        <dbReference type="ARBA" id="ARBA00022725"/>
    </source>
</evidence>
<evidence type="ECO:0000256" key="13">
    <source>
        <dbReference type="RuleBase" id="RU000688"/>
    </source>
</evidence>